<feature type="domain" description="Rad50/SbcC-type AAA" evidence="1">
    <location>
        <begin position="6"/>
        <end position="73"/>
    </location>
</feature>
<dbReference type="InterPro" id="IPR027417">
    <property type="entry name" value="P-loop_NTPase"/>
</dbReference>
<dbReference type="GO" id="GO:0016887">
    <property type="term" value="F:ATP hydrolysis activity"/>
    <property type="evidence" value="ECO:0007669"/>
    <property type="project" value="InterPro"/>
</dbReference>
<dbReference type="Pfam" id="PF13476">
    <property type="entry name" value="AAA_23"/>
    <property type="match status" value="1"/>
</dbReference>
<accession>A0A7X2MKL2</accession>
<name>A0A7X2MKL2_ENTAG</name>
<dbReference type="InterPro" id="IPR038729">
    <property type="entry name" value="Rad50/SbcC_AAA"/>
</dbReference>
<dbReference type="GO" id="GO:0006302">
    <property type="term" value="P:double-strand break repair"/>
    <property type="evidence" value="ECO:0007669"/>
    <property type="project" value="InterPro"/>
</dbReference>
<dbReference type="AlphaFoldDB" id="A0A7X2MKL2"/>
<dbReference type="EMBL" id="WKLC01000197">
    <property type="protein sequence ID" value="MSE14830.1"/>
    <property type="molecule type" value="Genomic_DNA"/>
</dbReference>
<sequence length="132" mass="15472">MTIEALHLKNVRHFPEVNISFNSGFNFITGPNGCGKTSLLAVIAHCLAYNSVYSRFQEKSEYWVDIKQSGVKFRFGMGLGWFHSGGYRRTELKNWTLPTSEPGRYRQSPPPLRPRRYRWSRQSRRWCQVRSV</sequence>
<protein>
    <submittedName>
        <fullName evidence="2">AAA family ATPase</fullName>
    </submittedName>
</protein>
<reference evidence="2 3" key="1">
    <citation type="submission" date="2019-11" db="EMBL/GenBank/DDBJ databases">
        <title>Draft Genome Sequence of Plant Growth-Promoting Rhizosphere-Associated Bacteria.</title>
        <authorList>
            <person name="Vasilyev I.Y."/>
            <person name="Radchenko V."/>
            <person name="Ilnitskaya E.V."/>
        </authorList>
    </citation>
    <scope>NUCLEOTIDE SEQUENCE [LARGE SCALE GENOMIC DNA]</scope>
    <source>
        <strain evidence="2 3">VRA_MhP_f</strain>
    </source>
</reference>
<gene>
    <name evidence="2" type="ORF">GKC49_06680</name>
</gene>
<comment type="caution">
    <text evidence="2">The sequence shown here is derived from an EMBL/GenBank/DDBJ whole genome shotgun (WGS) entry which is preliminary data.</text>
</comment>
<evidence type="ECO:0000313" key="2">
    <source>
        <dbReference type="EMBL" id="MSE14830.1"/>
    </source>
</evidence>
<dbReference type="Proteomes" id="UP000461948">
    <property type="component" value="Unassembled WGS sequence"/>
</dbReference>
<evidence type="ECO:0000259" key="1">
    <source>
        <dbReference type="Pfam" id="PF13476"/>
    </source>
</evidence>
<evidence type="ECO:0000313" key="3">
    <source>
        <dbReference type="Proteomes" id="UP000461948"/>
    </source>
</evidence>
<dbReference type="Gene3D" id="3.40.50.300">
    <property type="entry name" value="P-loop containing nucleotide triphosphate hydrolases"/>
    <property type="match status" value="1"/>
</dbReference>
<organism evidence="2 3">
    <name type="scientific">Enterobacter agglomerans</name>
    <name type="common">Erwinia herbicola</name>
    <name type="synonym">Pantoea agglomerans</name>
    <dbReference type="NCBI Taxonomy" id="549"/>
    <lineage>
        <taxon>Bacteria</taxon>
        <taxon>Pseudomonadati</taxon>
        <taxon>Pseudomonadota</taxon>
        <taxon>Gammaproteobacteria</taxon>
        <taxon>Enterobacterales</taxon>
        <taxon>Erwiniaceae</taxon>
        <taxon>Pantoea</taxon>
        <taxon>Pantoea agglomerans group</taxon>
    </lineage>
</organism>
<proteinExistence type="predicted"/>
<dbReference type="SUPFAM" id="SSF52540">
    <property type="entry name" value="P-loop containing nucleoside triphosphate hydrolases"/>
    <property type="match status" value="1"/>
</dbReference>